<dbReference type="PANTHER" id="PTHR11803:SF44">
    <property type="entry name" value="RUTC FAMILY PROTEIN YJGH"/>
    <property type="match status" value="1"/>
</dbReference>
<proteinExistence type="predicted"/>
<dbReference type="InterPro" id="IPR006175">
    <property type="entry name" value="YjgF/YER057c/UK114"/>
</dbReference>
<evidence type="ECO:0000313" key="2">
    <source>
        <dbReference type="Proteomes" id="UP000706039"/>
    </source>
</evidence>
<dbReference type="Proteomes" id="UP000706039">
    <property type="component" value="Unassembled WGS sequence"/>
</dbReference>
<dbReference type="Pfam" id="PF01042">
    <property type="entry name" value="Ribonuc_L-PSP"/>
    <property type="match status" value="1"/>
</dbReference>
<dbReference type="InterPro" id="IPR035959">
    <property type="entry name" value="RutC-like_sf"/>
</dbReference>
<evidence type="ECO:0000313" key="1">
    <source>
        <dbReference type="EMBL" id="MBY8821168.1"/>
    </source>
</evidence>
<accession>A0ABS7PIQ0</accession>
<organism evidence="1 2">
    <name type="scientific">Sphingomonas colocasiae</name>
    <dbReference type="NCBI Taxonomy" id="1848973"/>
    <lineage>
        <taxon>Bacteria</taxon>
        <taxon>Pseudomonadati</taxon>
        <taxon>Pseudomonadota</taxon>
        <taxon>Alphaproteobacteria</taxon>
        <taxon>Sphingomonadales</taxon>
        <taxon>Sphingomonadaceae</taxon>
        <taxon>Sphingomonas</taxon>
    </lineage>
</organism>
<keyword evidence="2" id="KW-1185">Reference proteome</keyword>
<dbReference type="SUPFAM" id="SSF55298">
    <property type="entry name" value="YjgF-like"/>
    <property type="match status" value="1"/>
</dbReference>
<name>A0ABS7PIQ0_9SPHN</name>
<dbReference type="CDD" id="cd00448">
    <property type="entry name" value="YjgF_YER057c_UK114_family"/>
    <property type="match status" value="1"/>
</dbReference>
<gene>
    <name evidence="1" type="ORF">K7G82_02630</name>
</gene>
<sequence>MVMTDIVPVFPADLPAPGGHYSPGIVFGDLIFVSGQLPISEDGGHDLATADFDTQARQVFRNLIAVLRAAGAGIEDVVKATIYVSDVAHWGHCNTIYAEIFGDHRPARAVVPTGPLHHGYLVEVEAIARRPA</sequence>
<comment type="caution">
    <text evidence="1">The sequence shown here is derived from an EMBL/GenBank/DDBJ whole genome shotgun (WGS) entry which is preliminary data.</text>
</comment>
<reference evidence="1 2" key="1">
    <citation type="submission" date="2021-08" db="EMBL/GenBank/DDBJ databases">
        <authorList>
            <person name="Tuo L."/>
        </authorList>
    </citation>
    <scope>NUCLEOTIDE SEQUENCE [LARGE SCALE GENOMIC DNA]</scope>
    <source>
        <strain evidence="1 2">JCM 31229</strain>
    </source>
</reference>
<dbReference type="EMBL" id="JAINVV010000001">
    <property type="protein sequence ID" value="MBY8821168.1"/>
    <property type="molecule type" value="Genomic_DNA"/>
</dbReference>
<protein>
    <submittedName>
        <fullName evidence="1">RidA family protein</fullName>
    </submittedName>
</protein>
<dbReference type="Gene3D" id="3.30.1330.40">
    <property type="entry name" value="RutC-like"/>
    <property type="match status" value="1"/>
</dbReference>
<dbReference type="PANTHER" id="PTHR11803">
    <property type="entry name" value="2-IMINOBUTANOATE/2-IMINOPROPANOATE DEAMINASE RIDA"/>
    <property type="match status" value="1"/>
</dbReference>